<name>A0A6C0H2M5_9ZZZZ</name>
<organism evidence="1">
    <name type="scientific">viral metagenome</name>
    <dbReference type="NCBI Taxonomy" id="1070528"/>
    <lineage>
        <taxon>unclassified sequences</taxon>
        <taxon>metagenomes</taxon>
        <taxon>organismal metagenomes</taxon>
    </lineage>
</organism>
<evidence type="ECO:0000313" key="1">
    <source>
        <dbReference type="EMBL" id="QHT74794.1"/>
    </source>
</evidence>
<dbReference type="EMBL" id="MN739858">
    <property type="protein sequence ID" value="QHT74794.1"/>
    <property type="molecule type" value="Genomic_DNA"/>
</dbReference>
<accession>A0A6C0H2M5</accession>
<proteinExistence type="predicted"/>
<reference evidence="1" key="1">
    <citation type="journal article" date="2020" name="Nature">
        <title>Giant virus diversity and host interactions through global metagenomics.</title>
        <authorList>
            <person name="Schulz F."/>
            <person name="Roux S."/>
            <person name="Paez-Espino D."/>
            <person name="Jungbluth S."/>
            <person name="Walsh D.A."/>
            <person name="Denef V.J."/>
            <person name="McMahon K.D."/>
            <person name="Konstantinidis K.T."/>
            <person name="Eloe-Fadrosh E.A."/>
            <person name="Kyrpides N.C."/>
            <person name="Woyke T."/>
        </authorList>
    </citation>
    <scope>NUCLEOTIDE SEQUENCE</scope>
    <source>
        <strain evidence="1">GVMAG-M-3300023179-62</strain>
    </source>
</reference>
<dbReference type="AlphaFoldDB" id="A0A6C0H2M5"/>
<sequence>MEYASELSDEIRDENYHRHVGWKGGNEIVKQYFSKDTVKLISSKITDLLIGVDPDNRPIIVADKTIHNVMSEIYKNYRPPTGDLHSRYIIPPASASSDNYIQSMIDQTIEVITSDVKNTMGMEENNKKLSIWTTVYGDFNRHGLQQTPQIKIRNKHPAHFQFHMRY</sequence>
<protein>
    <submittedName>
        <fullName evidence="1">Uncharacterized protein</fullName>
    </submittedName>
</protein>